<dbReference type="Proteomes" id="UP000886858">
    <property type="component" value="Unassembled WGS sequence"/>
</dbReference>
<comment type="caution">
    <text evidence="2">The sequence shown here is derived from an EMBL/GenBank/DDBJ whole genome shotgun (WGS) entry which is preliminary data.</text>
</comment>
<dbReference type="AlphaFoldDB" id="A0A9D2I3K4"/>
<dbReference type="InterPro" id="IPR006674">
    <property type="entry name" value="HD_domain"/>
</dbReference>
<dbReference type="Pfam" id="PF01966">
    <property type="entry name" value="HD"/>
    <property type="match status" value="1"/>
</dbReference>
<name>A0A9D2I3K4_9FIRM</name>
<evidence type="ECO:0000313" key="2">
    <source>
        <dbReference type="EMBL" id="HJA92646.1"/>
    </source>
</evidence>
<feature type="domain" description="HD" evidence="1">
    <location>
        <begin position="28"/>
        <end position="121"/>
    </location>
</feature>
<accession>A0A9D2I3K4</accession>
<dbReference type="CDD" id="cd00077">
    <property type="entry name" value="HDc"/>
    <property type="match status" value="1"/>
</dbReference>
<proteinExistence type="predicted"/>
<dbReference type="InterPro" id="IPR003607">
    <property type="entry name" value="HD/PDEase_dom"/>
</dbReference>
<evidence type="ECO:0000259" key="1">
    <source>
        <dbReference type="Pfam" id="PF01966"/>
    </source>
</evidence>
<protein>
    <submittedName>
        <fullName evidence="2">HD domain-containing protein</fullName>
    </submittedName>
</protein>
<gene>
    <name evidence="2" type="ORF">H9717_05965</name>
</gene>
<dbReference type="EMBL" id="DWYY01000061">
    <property type="protein sequence ID" value="HJA92646.1"/>
    <property type="molecule type" value="Genomic_DNA"/>
</dbReference>
<organism evidence="2 3">
    <name type="scientific">Candidatus Eisenbergiella merdipullorum</name>
    <dbReference type="NCBI Taxonomy" id="2838553"/>
    <lineage>
        <taxon>Bacteria</taxon>
        <taxon>Bacillati</taxon>
        <taxon>Bacillota</taxon>
        <taxon>Clostridia</taxon>
        <taxon>Lachnospirales</taxon>
        <taxon>Lachnospiraceae</taxon>
        <taxon>Eisenbergiella</taxon>
    </lineage>
</organism>
<reference evidence="2" key="1">
    <citation type="journal article" date="2021" name="PeerJ">
        <title>Extensive microbial diversity within the chicken gut microbiome revealed by metagenomics and culture.</title>
        <authorList>
            <person name="Gilroy R."/>
            <person name="Ravi A."/>
            <person name="Getino M."/>
            <person name="Pursley I."/>
            <person name="Horton D.L."/>
            <person name="Alikhan N.F."/>
            <person name="Baker D."/>
            <person name="Gharbi K."/>
            <person name="Hall N."/>
            <person name="Watson M."/>
            <person name="Adriaenssens E.M."/>
            <person name="Foster-Nyarko E."/>
            <person name="Jarju S."/>
            <person name="Secka A."/>
            <person name="Antonio M."/>
            <person name="Oren A."/>
            <person name="Chaudhuri R.R."/>
            <person name="La Ragione R."/>
            <person name="Hildebrand F."/>
            <person name="Pallen M.J."/>
        </authorList>
    </citation>
    <scope>NUCLEOTIDE SEQUENCE</scope>
    <source>
        <strain evidence="2">CHK179-7159</strain>
    </source>
</reference>
<reference evidence="2" key="2">
    <citation type="submission" date="2021-04" db="EMBL/GenBank/DDBJ databases">
        <authorList>
            <person name="Gilroy R."/>
        </authorList>
    </citation>
    <scope>NUCLEOTIDE SEQUENCE</scope>
    <source>
        <strain evidence="2">CHK179-7159</strain>
    </source>
</reference>
<dbReference type="SUPFAM" id="SSF109604">
    <property type="entry name" value="HD-domain/PDEase-like"/>
    <property type="match status" value="1"/>
</dbReference>
<sequence length="173" mass="19851">MNNMAQNVTRLDRLYQSMIEYFADDPKRIQHFVKVNSFAGLIGRMESMPEEQLTVLEAAAYVHDIGIKPAERIYGECGGKYQEMLGPEPAAAMLEQCGFPQEQIDRITFLVGHHHTYTNIDGLDHQILVEADFLVNLYEDGLSEDAVRHAYEKIFRTESGKRICRMMFGIMEE</sequence>
<dbReference type="Gene3D" id="1.10.3210.10">
    <property type="entry name" value="Hypothetical protein af1432"/>
    <property type="match status" value="1"/>
</dbReference>
<evidence type="ECO:0000313" key="3">
    <source>
        <dbReference type="Proteomes" id="UP000886858"/>
    </source>
</evidence>